<keyword evidence="3" id="KW-1185">Reference proteome</keyword>
<dbReference type="EMBL" id="CP001614">
    <property type="protein sequence ID" value="ACR13171.1"/>
    <property type="molecule type" value="Genomic_DNA"/>
</dbReference>
<sequence>MKTLFRIAIIVGCFLLAIACYVFGIPYGGIAFFLLGLIFEALFWIGIFKKKKNLV</sequence>
<evidence type="ECO:0000256" key="1">
    <source>
        <dbReference type="SAM" id="Phobius"/>
    </source>
</evidence>
<dbReference type="KEGG" id="ttu:TERTU_1293"/>
<feature type="transmembrane region" description="Helical" evidence="1">
    <location>
        <begin position="30"/>
        <end position="48"/>
    </location>
</feature>
<keyword evidence="1" id="KW-0812">Transmembrane</keyword>
<gene>
    <name evidence="2" type="ordered locus">TERTU_1293</name>
</gene>
<accession>C5BRX5</accession>
<reference evidence="2 3" key="1">
    <citation type="journal article" date="2009" name="PLoS ONE">
        <title>The complete genome of Teredinibacter turnerae T7901: an intracellular endosymbiont of marine wood-boring bivalves (shipworms).</title>
        <authorList>
            <person name="Yang J.C."/>
            <person name="Madupu R."/>
            <person name="Durkin A.S."/>
            <person name="Ekborg N.A."/>
            <person name="Pedamallu C.S."/>
            <person name="Hostetler J.B."/>
            <person name="Radune D."/>
            <person name="Toms B.S."/>
            <person name="Henrissat B."/>
            <person name="Coutinho P.M."/>
            <person name="Schwarz S."/>
            <person name="Field L."/>
            <person name="Trindade-Silva A.E."/>
            <person name="Soares C.A.G."/>
            <person name="Elshahawi S."/>
            <person name="Hanora A."/>
            <person name="Schmidt E.W."/>
            <person name="Haygood M.G."/>
            <person name="Posfai J."/>
            <person name="Benner J."/>
            <person name="Madinger C."/>
            <person name="Nove J."/>
            <person name="Anton B."/>
            <person name="Chaudhary K."/>
            <person name="Foster J."/>
            <person name="Holman A."/>
            <person name="Kumar S."/>
            <person name="Lessard P.A."/>
            <person name="Luyten Y.A."/>
            <person name="Slatko B."/>
            <person name="Wood N."/>
            <person name="Wu B."/>
            <person name="Teplitski M."/>
            <person name="Mougous J.D."/>
            <person name="Ward N."/>
            <person name="Eisen J.A."/>
            <person name="Badger J.H."/>
            <person name="Distel D.L."/>
        </authorList>
    </citation>
    <scope>NUCLEOTIDE SEQUENCE [LARGE SCALE GENOMIC DNA]</scope>
    <source>
        <strain evidence="3">ATCC 39867 / T7901</strain>
    </source>
</reference>
<evidence type="ECO:0000313" key="2">
    <source>
        <dbReference type="EMBL" id="ACR13171.1"/>
    </source>
</evidence>
<feature type="transmembrane region" description="Helical" evidence="1">
    <location>
        <begin position="7"/>
        <end position="24"/>
    </location>
</feature>
<dbReference type="PROSITE" id="PS51257">
    <property type="entry name" value="PROKAR_LIPOPROTEIN"/>
    <property type="match status" value="1"/>
</dbReference>
<evidence type="ECO:0000313" key="3">
    <source>
        <dbReference type="Proteomes" id="UP000009080"/>
    </source>
</evidence>
<keyword evidence="1" id="KW-1133">Transmembrane helix</keyword>
<proteinExistence type="predicted"/>
<organism evidence="2 3">
    <name type="scientific">Teredinibacter turnerae (strain ATCC 39867 / T7901)</name>
    <dbReference type="NCBI Taxonomy" id="377629"/>
    <lineage>
        <taxon>Bacteria</taxon>
        <taxon>Pseudomonadati</taxon>
        <taxon>Pseudomonadota</taxon>
        <taxon>Gammaproteobacteria</taxon>
        <taxon>Cellvibrionales</taxon>
        <taxon>Cellvibrionaceae</taxon>
        <taxon>Teredinibacter</taxon>
    </lineage>
</organism>
<dbReference type="HOGENOM" id="CLU_208243_0_0_6"/>
<keyword evidence="1" id="KW-0472">Membrane</keyword>
<protein>
    <submittedName>
        <fullName evidence="2">Lipoprotein</fullName>
    </submittedName>
</protein>
<dbReference type="Proteomes" id="UP000009080">
    <property type="component" value="Chromosome"/>
</dbReference>
<keyword evidence="2" id="KW-0449">Lipoprotein</keyword>
<dbReference type="AlphaFoldDB" id="C5BRX5"/>
<name>C5BRX5_TERTT</name>